<evidence type="ECO:0008006" key="3">
    <source>
        <dbReference type="Google" id="ProtNLM"/>
    </source>
</evidence>
<dbReference type="HOGENOM" id="CLU_876146_0_0_6"/>
<protein>
    <recommendedName>
        <fullName evidence="3">DUF676 domain-containing protein</fullName>
    </recommendedName>
</protein>
<reference evidence="1 2" key="1">
    <citation type="journal article" date="2013" name="Genome Announc.">
        <title>Genome Sequence of the Polycyclic Aromatic Hydrocarbon-Degrading Bacterium Strain Marinobacter nanhaiticus D15-8WT.</title>
        <authorList>
            <person name="Cui Z."/>
            <person name="Gao W."/>
            <person name="Li Q."/>
            <person name="Xu G."/>
            <person name="Zheng L."/>
        </authorList>
    </citation>
    <scope>NUCLEOTIDE SEQUENCE [LARGE SCALE GENOMIC DNA]</scope>
    <source>
        <strain evidence="1 2">D15-8W</strain>
    </source>
</reference>
<dbReference type="EMBL" id="APLQ01000014">
    <property type="protein sequence ID" value="ENO13060.1"/>
    <property type="molecule type" value="Genomic_DNA"/>
</dbReference>
<dbReference type="InterPro" id="IPR029058">
    <property type="entry name" value="AB_hydrolase_fold"/>
</dbReference>
<sequence>MIVADKLKRFATGIRNLPYLPFVLNPVDTAAPWSELAPGNYESPLHFVHAVRGAVFPIFSPFRQVPHLPYEVPENRVQIDDNQGWFFLNGICTDRNVLRLNGKALADLFGRKVYLMHNPSDGFALDIFECVLGRTMQLVSTLETSVADILEDALGRYSKVVLIVHSQGGIISTGALYQLRDRLQGSRSLLLNKLEVYSFASAATELDLPQVYAEHFYHTDDFVARIGVAANREKFSGNRFTYRAGGHLLNAHYLENFRAGKFVAIDAEGSRLWSYLHVDGLVEPEVVPA</sequence>
<dbReference type="STRING" id="626887.J057_16720"/>
<dbReference type="Proteomes" id="UP000013165">
    <property type="component" value="Unassembled WGS sequence"/>
</dbReference>
<accession>N6VSB2</accession>
<dbReference type="PANTHER" id="PTHR42044:SF2">
    <property type="entry name" value="DUF676 DOMAIN-CONTAINING PROTEIN"/>
    <property type="match status" value="1"/>
</dbReference>
<dbReference type="PANTHER" id="PTHR42044">
    <property type="entry name" value="DUF676 DOMAIN-CONTAINING PROTEIN-RELATED"/>
    <property type="match status" value="1"/>
</dbReference>
<dbReference type="RefSeq" id="WP_004581285.1">
    <property type="nucleotide sequence ID" value="NZ_AP028878.1"/>
</dbReference>
<dbReference type="AlphaFoldDB" id="N6VSB2"/>
<comment type="caution">
    <text evidence="1">The sequence shown here is derived from an EMBL/GenBank/DDBJ whole genome shotgun (WGS) entry which is preliminary data.</text>
</comment>
<dbReference type="eggNOG" id="ENOG5033R3E">
    <property type="taxonomic scope" value="Bacteria"/>
</dbReference>
<gene>
    <name evidence="1" type="ORF">J057_16720</name>
</gene>
<proteinExistence type="predicted"/>
<dbReference type="OrthoDB" id="6073658at2"/>
<dbReference type="PATRIC" id="fig|626887.3.peg.3342"/>
<evidence type="ECO:0000313" key="2">
    <source>
        <dbReference type="Proteomes" id="UP000013165"/>
    </source>
</evidence>
<evidence type="ECO:0000313" key="1">
    <source>
        <dbReference type="EMBL" id="ENO13060.1"/>
    </source>
</evidence>
<organism evidence="1 2">
    <name type="scientific">Marinobacter nanhaiticus D15-8W</name>
    <dbReference type="NCBI Taxonomy" id="626887"/>
    <lineage>
        <taxon>Bacteria</taxon>
        <taxon>Pseudomonadati</taxon>
        <taxon>Pseudomonadota</taxon>
        <taxon>Gammaproteobacteria</taxon>
        <taxon>Pseudomonadales</taxon>
        <taxon>Marinobacteraceae</taxon>
        <taxon>Marinobacter</taxon>
    </lineage>
</organism>
<name>N6VSB2_9GAMM</name>
<keyword evidence="2" id="KW-1185">Reference proteome</keyword>
<dbReference type="SUPFAM" id="SSF53474">
    <property type="entry name" value="alpha/beta-Hydrolases"/>
    <property type="match status" value="1"/>
</dbReference>